<proteinExistence type="predicted"/>
<gene>
    <name evidence="1" type="ORF">BpHYR1_001083</name>
</gene>
<dbReference type="Proteomes" id="UP000276133">
    <property type="component" value="Unassembled WGS sequence"/>
</dbReference>
<comment type="caution">
    <text evidence="1">The sequence shown here is derived from an EMBL/GenBank/DDBJ whole genome shotgun (WGS) entry which is preliminary data.</text>
</comment>
<name>A0A3M7S5V4_BRAPC</name>
<keyword evidence="2" id="KW-1185">Reference proteome</keyword>
<accession>A0A3M7S5V4</accession>
<evidence type="ECO:0000313" key="2">
    <source>
        <dbReference type="Proteomes" id="UP000276133"/>
    </source>
</evidence>
<reference evidence="1 2" key="1">
    <citation type="journal article" date="2018" name="Sci. Rep.">
        <title>Genomic signatures of local adaptation to the degree of environmental predictability in rotifers.</title>
        <authorList>
            <person name="Franch-Gras L."/>
            <person name="Hahn C."/>
            <person name="Garcia-Roger E.M."/>
            <person name="Carmona M.J."/>
            <person name="Serra M."/>
            <person name="Gomez A."/>
        </authorList>
    </citation>
    <scope>NUCLEOTIDE SEQUENCE [LARGE SCALE GENOMIC DNA]</scope>
    <source>
        <strain evidence="1">HYR1</strain>
    </source>
</reference>
<protein>
    <submittedName>
        <fullName evidence="1">Uncharacterized protein</fullName>
    </submittedName>
</protein>
<organism evidence="1 2">
    <name type="scientific">Brachionus plicatilis</name>
    <name type="common">Marine rotifer</name>
    <name type="synonym">Brachionus muelleri</name>
    <dbReference type="NCBI Taxonomy" id="10195"/>
    <lineage>
        <taxon>Eukaryota</taxon>
        <taxon>Metazoa</taxon>
        <taxon>Spiralia</taxon>
        <taxon>Gnathifera</taxon>
        <taxon>Rotifera</taxon>
        <taxon>Eurotatoria</taxon>
        <taxon>Monogononta</taxon>
        <taxon>Pseudotrocha</taxon>
        <taxon>Ploima</taxon>
        <taxon>Brachionidae</taxon>
        <taxon>Brachionus</taxon>
    </lineage>
</organism>
<dbReference type="EMBL" id="REGN01001971">
    <property type="protein sequence ID" value="RNA31203.1"/>
    <property type="molecule type" value="Genomic_DNA"/>
</dbReference>
<dbReference type="AlphaFoldDB" id="A0A3M7S5V4"/>
<evidence type="ECO:0000313" key="1">
    <source>
        <dbReference type="EMBL" id="RNA31203.1"/>
    </source>
</evidence>
<sequence length="107" mass="12357">MFVGMDEQADCPYARLCEDLFITTCWSLVRLKSTSAIFSMSLLNFCELTEPSELAEWEANFFSSLDFRLDRADDDRDGCFRAFFFSLSDMLTMDDVDFFFITLSASL</sequence>